<dbReference type="InterPro" id="IPR036860">
    <property type="entry name" value="SH2_dom_sf"/>
</dbReference>
<dbReference type="InterPro" id="IPR001841">
    <property type="entry name" value="Znf_RING"/>
</dbReference>
<dbReference type="GO" id="GO:0001784">
    <property type="term" value="F:phosphotyrosine residue binding"/>
    <property type="evidence" value="ECO:0007669"/>
    <property type="project" value="UniProtKB-UniRule"/>
</dbReference>
<evidence type="ECO:0000313" key="19">
    <source>
        <dbReference type="Proteomes" id="UP000472277"/>
    </source>
</evidence>
<evidence type="ECO:0000256" key="3">
    <source>
        <dbReference type="ARBA" id="ARBA00004906"/>
    </source>
</evidence>
<dbReference type="GO" id="GO:0008270">
    <property type="term" value="F:zinc ion binding"/>
    <property type="evidence" value="ECO:0007669"/>
    <property type="project" value="UniProtKB-KW"/>
</dbReference>
<dbReference type="GO" id="GO:0005509">
    <property type="term" value="F:calcium ion binding"/>
    <property type="evidence" value="ECO:0007669"/>
    <property type="project" value="UniProtKB-UniRule"/>
</dbReference>
<dbReference type="PROSITE" id="PS50089">
    <property type="entry name" value="ZF_RING_2"/>
    <property type="match status" value="1"/>
</dbReference>
<feature type="compositionally biased region" description="Pro residues" evidence="14">
    <location>
        <begin position="493"/>
        <end position="517"/>
    </location>
</feature>
<feature type="region of interest" description="Disordered" evidence="14">
    <location>
        <begin position="643"/>
        <end position="672"/>
    </location>
</feature>
<keyword evidence="10 13" id="KW-0862">Zinc</keyword>
<dbReference type="GO" id="GO:0061630">
    <property type="term" value="F:ubiquitin protein ligase activity"/>
    <property type="evidence" value="ECO:0007669"/>
    <property type="project" value="UniProtKB-EC"/>
</dbReference>
<dbReference type="InterPro" id="IPR024162">
    <property type="entry name" value="Adaptor_Cbl"/>
</dbReference>
<evidence type="ECO:0000256" key="9">
    <source>
        <dbReference type="ARBA" id="ARBA00022786"/>
    </source>
</evidence>
<keyword evidence="6 13" id="KW-0479">Metal-binding</keyword>
<evidence type="ECO:0000256" key="12">
    <source>
        <dbReference type="PROSITE-ProRule" id="PRU00175"/>
    </source>
</evidence>
<dbReference type="Gene3D" id="1.10.238.10">
    <property type="entry name" value="EF-hand"/>
    <property type="match status" value="1"/>
</dbReference>
<keyword evidence="19" id="KW-1185">Reference proteome</keyword>
<gene>
    <name evidence="18" type="primary">cblb</name>
</gene>
<evidence type="ECO:0000256" key="4">
    <source>
        <dbReference type="ARBA" id="ARBA00022490"/>
    </source>
</evidence>
<dbReference type="UniPathway" id="UPA00143"/>
<keyword evidence="9 13" id="KW-0833">Ubl conjugation pathway</keyword>
<feature type="compositionally biased region" description="Pro residues" evidence="14">
    <location>
        <begin position="643"/>
        <end position="652"/>
    </location>
</feature>
<evidence type="ECO:0000256" key="6">
    <source>
        <dbReference type="ARBA" id="ARBA00022723"/>
    </source>
</evidence>
<dbReference type="SMART" id="SM00165">
    <property type="entry name" value="UBA"/>
    <property type="match status" value="1"/>
</dbReference>
<dbReference type="InterPro" id="IPR003153">
    <property type="entry name" value="Adaptor_Cbl_N_hlx"/>
</dbReference>
<dbReference type="FunFam" id="3.30.505.10:FF:000154">
    <property type="entry name" value="E3 ubiquitin-protein ligase CBL"/>
    <property type="match status" value="1"/>
</dbReference>
<dbReference type="AlphaFoldDB" id="A0A673WUL6"/>
<keyword evidence="11 13" id="KW-0106">Calcium</keyword>
<keyword evidence="8 12" id="KW-0863">Zinc-finger</keyword>
<sequence length="718" mass="81232">MATALSGHNPGGRGPNQRKGRILGIIDAIQDAVGPPKQAAADRRTVEKTWKLMDKVVRLCQNPRLQLKNSPPYILDILPDTYQHLRLIQCKYEESQRLTQLSENDYFKVYIESLMKKSKRAIRLFKEGKERMYEEQSQDRRNLTKLSLIFSHILAEIKAIFPGGQFQGNTFRITKADAGEFWRRFFGEKTIVPWKVFRQCLHEVHHISSSLEAMALKSTIDLTCNDYISVFEFDIFTRLFQPWGSILRNWNFLAVTHPGYMAFLTYDEVKARLQKYTNKPGSYIFRQSCTRLGQWAIGYVTNNGNILQTIPHNKPLFLALIDGCREGFYLFPDGRSYNPDLKGLCEPTIHDHIKVTQEQYELYCEMGSTFQLCKICAENDKDVKIEPCGHLMCTSCLTAWQESDGQGCPFCRCEIKGTEPIIVDPFDPRNTGAKCFFLDDFSSPMLDLDDLDEDREDCLVMNRLASIRKVLHTLHLLPLLSSPGLARKQDKPLPAPPPPKRDPPPPPPPERPPPIPPDGCLSLVPSSTNGVPCDPTLPPEAWCSKESPLVDPHKTGTGADRSSKLAHSAPSDGNGRPLSWPLADAGIGGSHPRIEALMENPKVRITRVLLAHMLYNIFKTLQYIHNTFHNTLMDVDYLQAPARPPKPLPRMTPPDIHQRKNHGQDSASESTDAKIAKLMGEGYSFEDVKRALMIAQNKVDVARNILREFALVAPRLKL</sequence>
<dbReference type="GO" id="GO:0007166">
    <property type="term" value="P:cell surface receptor signaling pathway"/>
    <property type="evidence" value="ECO:0007669"/>
    <property type="project" value="InterPro"/>
</dbReference>
<dbReference type="InterPro" id="IPR014742">
    <property type="entry name" value="Adaptor_Cbl_SH2-like"/>
</dbReference>
<dbReference type="SUPFAM" id="SSF55550">
    <property type="entry name" value="SH2 domain"/>
    <property type="match status" value="1"/>
</dbReference>
<evidence type="ECO:0000256" key="11">
    <source>
        <dbReference type="ARBA" id="ARBA00022837"/>
    </source>
</evidence>
<comment type="domain">
    <text evidence="13">The N-terminus is composed of the phosphotyrosine binding (PTB) domain, a short linker region and the RING-type zinc finger. The PTB domain, which is also called TKB (tyrosine kinase binding) domain, is composed of three different subdomains: a four-helix bundle (4H), a calcium-binding EF hand and a divergent SH2 domain.</text>
</comment>
<dbReference type="Pfam" id="PF02761">
    <property type="entry name" value="Cbl_N2"/>
    <property type="match status" value="1"/>
</dbReference>
<dbReference type="Ensembl" id="ENSSTUT00000016594.1">
    <property type="protein sequence ID" value="ENSSTUP00000015729.1"/>
    <property type="gene ID" value="ENSSTUG00000007085.1"/>
</dbReference>
<feature type="domain" description="Cbl-PTB" evidence="17">
    <location>
        <begin position="35"/>
        <end position="343"/>
    </location>
</feature>
<dbReference type="InterPro" id="IPR039520">
    <property type="entry name" value="CBL-B_RING-HC"/>
</dbReference>
<feature type="region of interest" description="Disordered" evidence="14">
    <location>
        <begin position="482"/>
        <end position="531"/>
    </location>
</feature>
<dbReference type="Pfam" id="PF02262">
    <property type="entry name" value="Cbl_N"/>
    <property type="match status" value="1"/>
</dbReference>
<reference evidence="18" key="1">
    <citation type="submission" date="2025-08" db="UniProtKB">
        <authorList>
            <consortium name="Ensembl"/>
        </authorList>
    </citation>
    <scope>IDENTIFICATION</scope>
</reference>
<dbReference type="FunFam" id="3.30.40.10:FF:000015">
    <property type="entry name" value="E3 ubiquitin-protein ligase CBL"/>
    <property type="match status" value="1"/>
</dbReference>
<feature type="region of interest" description="Disordered" evidence="14">
    <location>
        <begin position="544"/>
        <end position="578"/>
    </location>
</feature>
<dbReference type="PANTHER" id="PTHR23007">
    <property type="entry name" value="CBL"/>
    <property type="match status" value="1"/>
</dbReference>
<dbReference type="InterPro" id="IPR018957">
    <property type="entry name" value="Znf_C3HC4_RING-type"/>
</dbReference>
<dbReference type="GO" id="GO:0016567">
    <property type="term" value="P:protein ubiquitination"/>
    <property type="evidence" value="ECO:0007669"/>
    <property type="project" value="UniProtKB-UniPathway"/>
</dbReference>
<evidence type="ECO:0000256" key="14">
    <source>
        <dbReference type="SAM" id="MobiDB-lite"/>
    </source>
</evidence>
<dbReference type="PROSITE" id="PS00518">
    <property type="entry name" value="ZF_RING_1"/>
    <property type="match status" value="1"/>
</dbReference>
<comment type="subcellular location">
    <subcellularLocation>
        <location evidence="2">Cytoplasm</location>
    </subcellularLocation>
</comment>
<evidence type="ECO:0000256" key="8">
    <source>
        <dbReference type="ARBA" id="ARBA00022771"/>
    </source>
</evidence>
<dbReference type="EC" id="2.3.2.27" evidence="13"/>
<evidence type="ECO:0000256" key="7">
    <source>
        <dbReference type="ARBA" id="ARBA00022737"/>
    </source>
</evidence>
<proteinExistence type="predicted"/>
<dbReference type="InterPro" id="IPR014741">
    <property type="entry name" value="Adaptor_Cbl_EF_hand-like"/>
</dbReference>
<evidence type="ECO:0000313" key="18">
    <source>
        <dbReference type="Ensembl" id="ENSSTUP00000015729.1"/>
    </source>
</evidence>
<dbReference type="GO" id="GO:0030971">
    <property type="term" value="F:receptor tyrosine kinase binding"/>
    <property type="evidence" value="ECO:0007669"/>
    <property type="project" value="TreeGrafter"/>
</dbReference>
<dbReference type="FunFam" id="1.10.238.10:FF:000022">
    <property type="entry name" value="E3 ubiquitin-protein ligase CBL"/>
    <property type="match status" value="1"/>
</dbReference>
<evidence type="ECO:0000256" key="5">
    <source>
        <dbReference type="ARBA" id="ARBA00022679"/>
    </source>
</evidence>
<dbReference type="SUPFAM" id="SSF47473">
    <property type="entry name" value="EF-hand"/>
    <property type="match status" value="1"/>
</dbReference>
<evidence type="ECO:0000256" key="13">
    <source>
        <dbReference type="RuleBase" id="RU367001"/>
    </source>
</evidence>
<dbReference type="GO" id="GO:0005737">
    <property type="term" value="C:cytoplasm"/>
    <property type="evidence" value="ECO:0007669"/>
    <property type="project" value="UniProtKB-SubCell"/>
</dbReference>
<dbReference type="Pfam" id="PF02762">
    <property type="entry name" value="Cbl_N3"/>
    <property type="match status" value="1"/>
</dbReference>
<dbReference type="SMART" id="SM00184">
    <property type="entry name" value="RING"/>
    <property type="match status" value="1"/>
</dbReference>
<dbReference type="FunFam" id="1.20.930.20:FF:000001">
    <property type="entry name" value="E3 ubiquitin-protein ligase CBL"/>
    <property type="match status" value="1"/>
</dbReference>
<dbReference type="Gene3D" id="3.30.40.10">
    <property type="entry name" value="Zinc/RING finger domain, C3HC4 (zinc finger)"/>
    <property type="match status" value="1"/>
</dbReference>
<evidence type="ECO:0000256" key="10">
    <source>
        <dbReference type="ARBA" id="ARBA00022833"/>
    </source>
</evidence>
<dbReference type="Gene3D" id="1.10.8.10">
    <property type="entry name" value="DNA helicase RuvA subunit, C-terminal domain"/>
    <property type="match status" value="1"/>
</dbReference>
<dbReference type="InterPro" id="IPR024159">
    <property type="entry name" value="Cbl_PTB"/>
</dbReference>
<name>A0A673WUL6_SALTR</name>
<dbReference type="SUPFAM" id="SSF57850">
    <property type="entry name" value="RING/U-box"/>
    <property type="match status" value="1"/>
</dbReference>
<dbReference type="Gene3D" id="3.30.505.10">
    <property type="entry name" value="SH2 domain"/>
    <property type="match status" value="1"/>
</dbReference>
<dbReference type="GO" id="GO:0023051">
    <property type="term" value="P:regulation of signaling"/>
    <property type="evidence" value="ECO:0007669"/>
    <property type="project" value="InterPro"/>
</dbReference>
<feature type="domain" description="UBA" evidence="15">
    <location>
        <begin position="666"/>
        <end position="709"/>
    </location>
</feature>
<dbReference type="CDD" id="cd09920">
    <property type="entry name" value="SH2_Cbl-b_TKB"/>
    <property type="match status" value="1"/>
</dbReference>
<comment type="pathway">
    <text evidence="3 13">Protein modification; protein ubiquitination.</text>
</comment>
<dbReference type="GO" id="GO:0045121">
    <property type="term" value="C:membrane raft"/>
    <property type="evidence" value="ECO:0007669"/>
    <property type="project" value="TreeGrafter"/>
</dbReference>
<dbReference type="SUPFAM" id="SSF47668">
    <property type="entry name" value="N-terminal domain of cbl (N-cbl)"/>
    <property type="match status" value="1"/>
</dbReference>
<evidence type="ECO:0000256" key="2">
    <source>
        <dbReference type="ARBA" id="ARBA00004496"/>
    </source>
</evidence>
<feature type="domain" description="RING-type" evidence="16">
    <location>
        <begin position="373"/>
        <end position="412"/>
    </location>
</feature>
<dbReference type="CDD" id="cd16709">
    <property type="entry name" value="RING-HC_Cbl-b"/>
    <property type="match status" value="1"/>
</dbReference>
<evidence type="ECO:0000256" key="1">
    <source>
        <dbReference type="ARBA" id="ARBA00000900"/>
    </source>
</evidence>
<organism evidence="18 19">
    <name type="scientific">Salmo trutta</name>
    <name type="common">Brown trout</name>
    <dbReference type="NCBI Taxonomy" id="8032"/>
    <lineage>
        <taxon>Eukaryota</taxon>
        <taxon>Metazoa</taxon>
        <taxon>Chordata</taxon>
        <taxon>Craniata</taxon>
        <taxon>Vertebrata</taxon>
        <taxon>Euteleostomi</taxon>
        <taxon>Actinopterygii</taxon>
        <taxon>Neopterygii</taxon>
        <taxon>Teleostei</taxon>
        <taxon>Protacanthopterygii</taxon>
        <taxon>Salmoniformes</taxon>
        <taxon>Salmonidae</taxon>
        <taxon>Salmoninae</taxon>
        <taxon>Salmo</taxon>
    </lineage>
</organism>
<dbReference type="GeneTree" id="ENSGT00940000156631"/>
<evidence type="ECO:0000259" key="17">
    <source>
        <dbReference type="PROSITE" id="PS51506"/>
    </source>
</evidence>
<keyword evidence="4" id="KW-0963">Cytoplasm</keyword>
<dbReference type="GO" id="GO:0005886">
    <property type="term" value="C:plasma membrane"/>
    <property type="evidence" value="ECO:0007669"/>
    <property type="project" value="TreeGrafter"/>
</dbReference>
<protein>
    <recommendedName>
        <fullName evidence="13">E3 ubiquitin-protein ligase CBL</fullName>
        <ecNumber evidence="13">2.3.2.27</ecNumber>
    </recommendedName>
</protein>
<dbReference type="Proteomes" id="UP000472277">
    <property type="component" value="Chromosome 19"/>
</dbReference>
<dbReference type="PROSITE" id="PS50030">
    <property type="entry name" value="UBA"/>
    <property type="match status" value="1"/>
</dbReference>
<reference evidence="18" key="2">
    <citation type="submission" date="2025-09" db="UniProtKB">
        <authorList>
            <consortium name="Ensembl"/>
        </authorList>
    </citation>
    <scope>IDENTIFICATION</scope>
</reference>
<dbReference type="InterPro" id="IPR013083">
    <property type="entry name" value="Znf_RING/FYVE/PHD"/>
</dbReference>
<dbReference type="CDD" id="cd14392">
    <property type="entry name" value="UBA_Cbl-b"/>
    <property type="match status" value="1"/>
</dbReference>
<dbReference type="Pfam" id="PF00097">
    <property type="entry name" value="zf-C3HC4"/>
    <property type="match status" value="1"/>
</dbReference>
<dbReference type="InterPro" id="IPR036537">
    <property type="entry name" value="Adaptor_Cbl_N_dom_sf"/>
</dbReference>
<comment type="function">
    <text evidence="13">E3 ubiquitin-protein ligase which accepts ubiquitin from specific E2 ubiquitin-conjugating enzymes, and transfers it to substrates, generally promoting their degradation by the proteasome.</text>
</comment>
<dbReference type="GO" id="GO:0017124">
    <property type="term" value="F:SH3 domain binding"/>
    <property type="evidence" value="ECO:0007669"/>
    <property type="project" value="TreeGrafter"/>
</dbReference>
<dbReference type="PANTHER" id="PTHR23007:SF3">
    <property type="entry name" value="E3 UBIQUITIN-PROTEIN LIGASE CBL-B"/>
    <property type="match status" value="1"/>
</dbReference>
<evidence type="ECO:0000259" key="16">
    <source>
        <dbReference type="PROSITE" id="PS50089"/>
    </source>
</evidence>
<accession>A0A673WUL6</accession>
<keyword evidence="7" id="KW-0677">Repeat</keyword>
<comment type="catalytic activity">
    <reaction evidence="1 13">
        <text>S-ubiquitinyl-[E2 ubiquitin-conjugating enzyme]-L-cysteine + [acceptor protein]-L-lysine = [E2 ubiquitin-conjugating enzyme]-L-cysteine + N(6)-ubiquitinyl-[acceptor protein]-L-lysine.</text>
        <dbReference type="EC" id="2.3.2.27"/>
    </reaction>
</comment>
<dbReference type="InterPro" id="IPR017907">
    <property type="entry name" value="Znf_RING_CS"/>
</dbReference>
<keyword evidence="5 13" id="KW-0808">Transferase</keyword>
<evidence type="ECO:0000259" key="15">
    <source>
        <dbReference type="PROSITE" id="PS50030"/>
    </source>
</evidence>
<dbReference type="InterPro" id="IPR011992">
    <property type="entry name" value="EF-hand-dom_pair"/>
</dbReference>
<dbReference type="InterPro" id="IPR015940">
    <property type="entry name" value="UBA"/>
</dbReference>
<dbReference type="Gene3D" id="1.20.930.20">
    <property type="entry name" value="Adaptor protein Cbl, N-terminal domain"/>
    <property type="match status" value="1"/>
</dbReference>
<dbReference type="PROSITE" id="PS51506">
    <property type="entry name" value="CBL_PTB"/>
    <property type="match status" value="1"/>
</dbReference>